<dbReference type="Proteomes" id="UP000603545">
    <property type="component" value="Unassembled WGS sequence"/>
</dbReference>
<evidence type="ECO:0000313" key="2">
    <source>
        <dbReference type="Proteomes" id="UP000603545"/>
    </source>
</evidence>
<proteinExistence type="predicted"/>
<accession>A0A8J6TAV1</accession>
<organism evidence="1 2">
    <name type="scientific">Candidatus Desulfaltia bathyphila</name>
    <dbReference type="NCBI Taxonomy" id="2841697"/>
    <lineage>
        <taxon>Bacteria</taxon>
        <taxon>Pseudomonadati</taxon>
        <taxon>Thermodesulfobacteriota</taxon>
        <taxon>Desulfobacteria</taxon>
        <taxon>Desulfobacterales</taxon>
        <taxon>Desulfobacterales incertae sedis</taxon>
        <taxon>Candidatus Desulfaltia</taxon>
    </lineage>
</organism>
<comment type="caution">
    <text evidence="1">The sequence shown here is derived from an EMBL/GenBank/DDBJ whole genome shotgun (WGS) entry which is preliminary data.</text>
</comment>
<protein>
    <submittedName>
        <fullName evidence="1">Uncharacterized protein</fullName>
    </submittedName>
</protein>
<gene>
    <name evidence="1" type="ORF">H8E80_00705</name>
</gene>
<evidence type="ECO:0000313" key="1">
    <source>
        <dbReference type="EMBL" id="MBC8198555.1"/>
    </source>
</evidence>
<reference evidence="1 2" key="1">
    <citation type="submission" date="2020-08" db="EMBL/GenBank/DDBJ databases">
        <title>Bridging the membrane lipid divide: bacteria of the FCB group superphylum have the potential to synthesize archaeal ether lipids.</title>
        <authorList>
            <person name="Villanueva L."/>
            <person name="Von Meijenfeldt F.A.B."/>
            <person name="Westbye A.B."/>
            <person name="Yadav S."/>
            <person name="Hopmans E.C."/>
            <person name="Dutilh B.E."/>
            <person name="Sinninghe Damste J.S."/>
        </authorList>
    </citation>
    <scope>NUCLEOTIDE SEQUENCE [LARGE SCALE GENOMIC DNA]</scope>
    <source>
        <strain evidence="1">NIOZ-UU82</strain>
    </source>
</reference>
<name>A0A8J6TAV1_9BACT</name>
<dbReference type="EMBL" id="JACNLL010000010">
    <property type="protein sequence ID" value="MBC8198555.1"/>
    <property type="molecule type" value="Genomic_DNA"/>
</dbReference>
<sequence length="113" mass="13619">MINRSAVILKYKEPFVRWINEADPYEDDPGITTENANEDRTVYLITVDDGENIEKWISLNFKTLFENELEDWYTDESLWPKKRHRKIFNEWFDVECHTIIIDTVEDTIEDDET</sequence>
<dbReference type="AlphaFoldDB" id="A0A8J6TAV1"/>